<dbReference type="KEGG" id="sesp:BN6_38640"/>
<sequence length="56" mass="6193">MPTSECPVRVAVTPVRTPCGLRPAEGRDAGRLLRPRSDKGVAVRRAINRLDEARIR</sequence>
<proteinExistence type="predicted"/>
<reference evidence="1 2" key="1">
    <citation type="journal article" date="2012" name="BMC Genomics">
        <title>Complete genome sequence of Saccharothrix espanaensis DSM 44229T and comparison to the other completely sequenced Pseudonocardiaceae.</title>
        <authorList>
            <person name="Strobel T."/>
            <person name="Al-Dilaimi A."/>
            <person name="Blom J."/>
            <person name="Gessner A."/>
            <person name="Kalinowski J."/>
            <person name="Luzhetska M."/>
            <person name="Puhler A."/>
            <person name="Szczepanowski R."/>
            <person name="Bechthold A."/>
            <person name="Ruckert C."/>
        </authorList>
    </citation>
    <scope>NUCLEOTIDE SEQUENCE [LARGE SCALE GENOMIC DNA]</scope>
    <source>
        <strain evidence="2">ATCC 51144 / DSM 44229 / JCM 9112 / NBRC 15066 / NRRL 15764</strain>
    </source>
</reference>
<dbReference type="Proteomes" id="UP000006281">
    <property type="component" value="Chromosome"/>
</dbReference>
<organism evidence="1 2">
    <name type="scientific">Saccharothrix espanaensis (strain ATCC 51144 / DSM 44229 / JCM 9112 / NBRC 15066 / NRRL 15764)</name>
    <dbReference type="NCBI Taxonomy" id="1179773"/>
    <lineage>
        <taxon>Bacteria</taxon>
        <taxon>Bacillati</taxon>
        <taxon>Actinomycetota</taxon>
        <taxon>Actinomycetes</taxon>
        <taxon>Pseudonocardiales</taxon>
        <taxon>Pseudonocardiaceae</taxon>
        <taxon>Saccharothrix</taxon>
    </lineage>
</organism>
<evidence type="ECO:0000313" key="2">
    <source>
        <dbReference type="Proteomes" id="UP000006281"/>
    </source>
</evidence>
<dbReference type="EMBL" id="HE804045">
    <property type="protein sequence ID" value="CCH31154.1"/>
    <property type="molecule type" value="Genomic_DNA"/>
</dbReference>
<dbReference type="HOGENOM" id="CLU_3011633_0_0_11"/>
<evidence type="ECO:0000313" key="1">
    <source>
        <dbReference type="EMBL" id="CCH31154.1"/>
    </source>
</evidence>
<protein>
    <submittedName>
        <fullName evidence="1">Uncharacterized protein</fullName>
    </submittedName>
</protein>
<dbReference type="AlphaFoldDB" id="K0K2S4"/>
<name>K0K2S4_SACES</name>
<keyword evidence="2" id="KW-1185">Reference proteome</keyword>
<accession>K0K2S4</accession>
<gene>
    <name evidence="1" type="ordered locus">BN6_38640</name>
</gene>